<name>A0A5J5E8P5_9BIFI</name>
<feature type="active site" description="Proton donor/acceptor" evidence="2">
    <location>
        <position position="242"/>
    </location>
</feature>
<dbReference type="NCBIfam" id="TIGR01076">
    <property type="entry name" value="sortase_fam"/>
    <property type="match status" value="1"/>
</dbReference>
<keyword evidence="1" id="KW-0378">Hydrolase</keyword>
<organism evidence="5 6">
    <name type="scientific">Bifidobacterium reuteri</name>
    <dbReference type="NCBI Taxonomy" id="983706"/>
    <lineage>
        <taxon>Bacteria</taxon>
        <taxon>Bacillati</taxon>
        <taxon>Actinomycetota</taxon>
        <taxon>Actinomycetes</taxon>
        <taxon>Bifidobacteriales</taxon>
        <taxon>Bifidobacteriaceae</taxon>
        <taxon>Bifidobacterium</taxon>
    </lineage>
</organism>
<proteinExistence type="predicted"/>
<feature type="region of interest" description="Disordered" evidence="3">
    <location>
        <begin position="161"/>
        <end position="180"/>
    </location>
</feature>
<feature type="transmembrane region" description="Helical" evidence="4">
    <location>
        <begin position="81"/>
        <end position="104"/>
    </location>
</feature>
<evidence type="ECO:0000256" key="1">
    <source>
        <dbReference type="ARBA" id="ARBA00022801"/>
    </source>
</evidence>
<protein>
    <submittedName>
        <fullName evidence="5">Class C sortase</fullName>
    </submittedName>
</protein>
<dbReference type="NCBIfam" id="NF033745">
    <property type="entry name" value="class_C_sortase"/>
    <property type="match status" value="1"/>
</dbReference>
<evidence type="ECO:0000256" key="3">
    <source>
        <dbReference type="SAM" id="MobiDB-lite"/>
    </source>
</evidence>
<feature type="active site" description="Acyl-thioester intermediate" evidence="2">
    <location>
        <position position="304"/>
    </location>
</feature>
<gene>
    <name evidence="5" type="ORF">EMO92_03605</name>
</gene>
<evidence type="ECO:0000313" key="5">
    <source>
        <dbReference type="EMBL" id="KAA8825859.1"/>
    </source>
</evidence>
<dbReference type="RefSeq" id="WP_044089756.1">
    <property type="nucleotide sequence ID" value="NZ_RZUG01000004.1"/>
</dbReference>
<keyword evidence="4" id="KW-0472">Membrane</keyword>
<evidence type="ECO:0000313" key="6">
    <source>
        <dbReference type="Proteomes" id="UP000326251"/>
    </source>
</evidence>
<dbReference type="AlphaFoldDB" id="A0A5J5E8P5"/>
<dbReference type="InterPro" id="IPR005754">
    <property type="entry name" value="Sortase"/>
</dbReference>
<dbReference type="Pfam" id="PF04203">
    <property type="entry name" value="Sortase"/>
    <property type="match status" value="1"/>
</dbReference>
<sequence length="392" mass="42030">MIRGRNGTGRHKRPTSAPTAAATQAQQAPSAAVTRQAPAAAAVTPSVSPAHTDSFAPTRFAEATDISDLAAERRRLQRNLIVMRVITILLLVAALAVACFPLALQFQSSMELAKTAATSAQNVANWPYPQAEDALKAARAYNEKLAQSGQPILGEAVDPFSGAQGGSQASGEDSASSKDKEYQSLLNAGDEVMGTIKVPKQSIDLPIYHGTSEEALASGAGHLYGSSLPVGGKSTHSVITGHRGLVEAMMFTRLDEMKKGDFFYIEVMGQTLGYEVDRISVILPNDTSQLKIVPGEDRVTLMTCTPYGVNTHRLLVSGHRVAIPIPAPKPNDVHDARNIAIAVGLGVLLLGWLVVLFARRHQSALIMRHAAWWPWRKRRGDRANDTISAFGE</sequence>
<feature type="region of interest" description="Disordered" evidence="3">
    <location>
        <begin position="1"/>
        <end position="54"/>
    </location>
</feature>
<dbReference type="Gene3D" id="2.40.260.10">
    <property type="entry name" value="Sortase"/>
    <property type="match status" value="1"/>
</dbReference>
<dbReference type="InterPro" id="IPR042002">
    <property type="entry name" value="Sortase_C"/>
</dbReference>
<dbReference type="EMBL" id="RZUG01000004">
    <property type="protein sequence ID" value="KAA8825859.1"/>
    <property type="molecule type" value="Genomic_DNA"/>
</dbReference>
<dbReference type="CDD" id="cd05827">
    <property type="entry name" value="Sortase_C"/>
    <property type="match status" value="1"/>
</dbReference>
<dbReference type="GO" id="GO:0016787">
    <property type="term" value="F:hydrolase activity"/>
    <property type="evidence" value="ECO:0007669"/>
    <property type="project" value="UniProtKB-KW"/>
</dbReference>
<dbReference type="InterPro" id="IPR023365">
    <property type="entry name" value="Sortase_dom-sf"/>
</dbReference>
<evidence type="ECO:0000256" key="2">
    <source>
        <dbReference type="PIRSR" id="PIRSR605754-1"/>
    </source>
</evidence>
<comment type="caution">
    <text evidence="5">The sequence shown here is derived from an EMBL/GenBank/DDBJ whole genome shotgun (WGS) entry which is preliminary data.</text>
</comment>
<dbReference type="SUPFAM" id="SSF63817">
    <property type="entry name" value="Sortase"/>
    <property type="match status" value="1"/>
</dbReference>
<accession>A0A5J5E8P5</accession>
<keyword evidence="4" id="KW-0812">Transmembrane</keyword>
<evidence type="ECO:0000256" key="4">
    <source>
        <dbReference type="SAM" id="Phobius"/>
    </source>
</evidence>
<reference evidence="5 6" key="1">
    <citation type="journal article" date="2019" name="Syst. Appl. Microbiol.">
        <title>Characterization of Bifidobacterium species in feaces of the Egyptian fruit bat: Description of B. vespertilionis sp. nov. and B. rousetti sp. nov.</title>
        <authorList>
            <person name="Modesto M."/>
            <person name="Satti M."/>
            <person name="Watanabe K."/>
            <person name="Puglisi E."/>
            <person name="Morelli L."/>
            <person name="Huang C.-H."/>
            <person name="Liou J.-S."/>
            <person name="Miyashita M."/>
            <person name="Tamura T."/>
            <person name="Saito S."/>
            <person name="Mori K."/>
            <person name="Huang L."/>
            <person name="Sciavilla P."/>
            <person name="Sandri C."/>
            <person name="Spiezio C."/>
            <person name="Vitali F."/>
            <person name="Cavalieri D."/>
            <person name="Perpetuini G."/>
            <person name="Tofalo R."/>
            <person name="Bonetti A."/>
            <person name="Arita M."/>
            <person name="Mattarelli P."/>
        </authorList>
    </citation>
    <scope>NUCLEOTIDE SEQUENCE [LARGE SCALE GENOMIC DNA]</scope>
    <source>
        <strain evidence="5 6">RST19</strain>
    </source>
</reference>
<feature type="compositionally biased region" description="Low complexity" evidence="3">
    <location>
        <begin position="15"/>
        <end position="50"/>
    </location>
</feature>
<keyword evidence="4" id="KW-1133">Transmembrane helix</keyword>
<dbReference type="Proteomes" id="UP000326251">
    <property type="component" value="Unassembled WGS sequence"/>
</dbReference>
<feature type="transmembrane region" description="Helical" evidence="4">
    <location>
        <begin position="339"/>
        <end position="358"/>
    </location>
</feature>